<dbReference type="Pfam" id="PF00072">
    <property type="entry name" value="Response_reg"/>
    <property type="match status" value="1"/>
</dbReference>
<dbReference type="RefSeq" id="WP_116655281.1">
    <property type="nucleotide sequence ID" value="NZ_JBHSWN010000001.1"/>
</dbReference>
<dbReference type="Gene3D" id="3.40.50.2300">
    <property type="match status" value="1"/>
</dbReference>
<evidence type="ECO:0000313" key="4">
    <source>
        <dbReference type="EMBL" id="MFC6790022.1"/>
    </source>
</evidence>
<dbReference type="InterPro" id="IPR050595">
    <property type="entry name" value="Bact_response_regulator"/>
</dbReference>
<dbReference type="InterPro" id="IPR011006">
    <property type="entry name" value="CheY-like_superfamily"/>
</dbReference>
<reference evidence="5" key="1">
    <citation type="journal article" date="2019" name="Int. J. Syst. Evol. Microbiol.">
        <title>The Global Catalogue of Microorganisms (GCM) 10K type strain sequencing project: providing services to taxonomists for standard genome sequencing and annotation.</title>
        <authorList>
            <consortium name="The Broad Institute Genomics Platform"/>
            <consortium name="The Broad Institute Genome Sequencing Center for Infectious Disease"/>
            <person name="Wu L."/>
            <person name="Ma J."/>
        </authorList>
    </citation>
    <scope>NUCLEOTIDE SEQUENCE [LARGE SCALE GENOMIC DNA]</scope>
    <source>
        <strain evidence="5">CCUG 48316</strain>
    </source>
</reference>
<accession>A0ABW2BJN0</accession>
<evidence type="ECO:0000313" key="5">
    <source>
        <dbReference type="Proteomes" id="UP001596292"/>
    </source>
</evidence>
<dbReference type="PANTHER" id="PTHR44591:SF18">
    <property type="entry name" value="REGULATORY PROTEIN"/>
    <property type="match status" value="1"/>
</dbReference>
<comment type="caution">
    <text evidence="4">The sequence shown here is derived from an EMBL/GenBank/DDBJ whole genome shotgun (WGS) entry which is preliminary data.</text>
</comment>
<sequence>MSHRTTTARPAVLVVEDEPIIRMVAVDMLEEAGFDVMKAHTVDEAWGMLEREPQVDLLFTDIDMPGTLDGLALAGRVAERWPHIRLLVTSGRFALRDEDPPDDGRFLPKPYRQSQLLDAVRALP</sequence>
<dbReference type="SUPFAM" id="SSF52172">
    <property type="entry name" value="CheY-like"/>
    <property type="match status" value="1"/>
</dbReference>
<dbReference type="PROSITE" id="PS50110">
    <property type="entry name" value="RESPONSE_REGULATORY"/>
    <property type="match status" value="1"/>
</dbReference>
<evidence type="ECO:0000259" key="3">
    <source>
        <dbReference type="PROSITE" id="PS50110"/>
    </source>
</evidence>
<dbReference type="EMBL" id="JBHSWN010000001">
    <property type="protein sequence ID" value="MFC6790022.1"/>
    <property type="molecule type" value="Genomic_DNA"/>
</dbReference>
<name>A0ABW2BJN0_9HYPH</name>
<evidence type="ECO:0000256" key="2">
    <source>
        <dbReference type="PROSITE-ProRule" id="PRU00169"/>
    </source>
</evidence>
<feature type="domain" description="Response regulatory" evidence="3">
    <location>
        <begin position="11"/>
        <end position="124"/>
    </location>
</feature>
<feature type="modified residue" description="4-aspartylphosphate" evidence="2">
    <location>
        <position position="61"/>
    </location>
</feature>
<dbReference type="InterPro" id="IPR001789">
    <property type="entry name" value="Sig_transdc_resp-reg_receiver"/>
</dbReference>
<organism evidence="4 5">
    <name type="scientific">Methylobacterium komagatae</name>
    <dbReference type="NCBI Taxonomy" id="374425"/>
    <lineage>
        <taxon>Bacteria</taxon>
        <taxon>Pseudomonadati</taxon>
        <taxon>Pseudomonadota</taxon>
        <taxon>Alphaproteobacteria</taxon>
        <taxon>Hyphomicrobiales</taxon>
        <taxon>Methylobacteriaceae</taxon>
        <taxon>Methylobacterium</taxon>
    </lineage>
</organism>
<dbReference type="SMART" id="SM00448">
    <property type="entry name" value="REC"/>
    <property type="match status" value="1"/>
</dbReference>
<gene>
    <name evidence="4" type="ORF">ACFQE0_10580</name>
</gene>
<dbReference type="Proteomes" id="UP001596292">
    <property type="component" value="Unassembled WGS sequence"/>
</dbReference>
<protein>
    <submittedName>
        <fullName evidence="4">Response regulator</fullName>
    </submittedName>
</protein>
<keyword evidence="1 2" id="KW-0597">Phosphoprotein</keyword>
<proteinExistence type="predicted"/>
<keyword evidence="5" id="KW-1185">Reference proteome</keyword>
<evidence type="ECO:0000256" key="1">
    <source>
        <dbReference type="ARBA" id="ARBA00022553"/>
    </source>
</evidence>
<dbReference type="PANTHER" id="PTHR44591">
    <property type="entry name" value="STRESS RESPONSE REGULATOR PROTEIN 1"/>
    <property type="match status" value="1"/>
</dbReference>